<organism evidence="1 2">
    <name type="scientific">Banduia mediterranea</name>
    <dbReference type="NCBI Taxonomy" id="3075609"/>
    <lineage>
        <taxon>Bacteria</taxon>
        <taxon>Pseudomonadati</taxon>
        <taxon>Pseudomonadota</taxon>
        <taxon>Gammaproteobacteria</taxon>
        <taxon>Nevskiales</taxon>
        <taxon>Algiphilaceae</taxon>
        <taxon>Banduia</taxon>
    </lineage>
</organism>
<gene>
    <name evidence="1" type="primary">tnpB</name>
    <name evidence="1" type="ORF">RM530_18440</name>
</gene>
<dbReference type="Pfam" id="PF05717">
    <property type="entry name" value="TnpB_IS66"/>
    <property type="match status" value="1"/>
</dbReference>
<dbReference type="RefSeq" id="WP_311366732.1">
    <property type="nucleotide sequence ID" value="NZ_JAVRIC010000076.1"/>
</dbReference>
<dbReference type="NCBIfam" id="NF033819">
    <property type="entry name" value="IS66_TnpB"/>
    <property type="match status" value="1"/>
</dbReference>
<sequence>ERRIWLYRQPTDMRRSFDGLSAMVRRHLGREPSDGAWYAFINRRRTQIKVLAFESGGYCVWSKRLEQGQFGTADQADDPMSPAQFLALLEGLDWRLVRRRKRYEKPRKSVAAGASAW</sequence>
<name>A0ABU2WNA0_9GAMM</name>
<dbReference type="InterPro" id="IPR008878">
    <property type="entry name" value="Transposase_IS66_Orf2"/>
</dbReference>
<dbReference type="EMBL" id="JAVRIC010000076">
    <property type="protein sequence ID" value="MDT0499322.1"/>
    <property type="molecule type" value="Genomic_DNA"/>
</dbReference>
<proteinExistence type="predicted"/>
<evidence type="ECO:0000313" key="2">
    <source>
        <dbReference type="Proteomes" id="UP001254608"/>
    </source>
</evidence>
<comment type="caution">
    <text evidence="1">The sequence shown here is derived from an EMBL/GenBank/DDBJ whole genome shotgun (WGS) entry which is preliminary data.</text>
</comment>
<dbReference type="Proteomes" id="UP001254608">
    <property type="component" value="Unassembled WGS sequence"/>
</dbReference>
<dbReference type="PANTHER" id="PTHR36455">
    <property type="match status" value="1"/>
</dbReference>
<evidence type="ECO:0000313" key="1">
    <source>
        <dbReference type="EMBL" id="MDT0499322.1"/>
    </source>
</evidence>
<accession>A0ABU2WNA0</accession>
<reference evidence="1 2" key="1">
    <citation type="submission" date="2023-09" db="EMBL/GenBank/DDBJ databases">
        <authorList>
            <person name="Rey-Velasco X."/>
        </authorList>
    </citation>
    <scope>NUCLEOTIDE SEQUENCE [LARGE SCALE GENOMIC DNA]</scope>
    <source>
        <strain evidence="1 2">W345</strain>
    </source>
</reference>
<protein>
    <submittedName>
        <fullName evidence="1">IS66 family insertion sequence element accessory protein TnpB</fullName>
    </submittedName>
</protein>
<keyword evidence="2" id="KW-1185">Reference proteome</keyword>
<feature type="non-terminal residue" evidence="1">
    <location>
        <position position="1"/>
    </location>
</feature>
<dbReference type="PANTHER" id="PTHR36455:SF1">
    <property type="entry name" value="BLR8292 PROTEIN"/>
    <property type="match status" value="1"/>
</dbReference>